<evidence type="ECO:0000256" key="2">
    <source>
        <dbReference type="ARBA" id="ARBA00047806"/>
    </source>
</evidence>
<dbReference type="Pfam" id="PF01625">
    <property type="entry name" value="PMSR"/>
    <property type="match status" value="1"/>
</dbReference>
<dbReference type="NCBIfam" id="TIGR00401">
    <property type="entry name" value="msrA"/>
    <property type="match status" value="1"/>
</dbReference>
<keyword evidence="1 4" id="KW-0560">Oxidoreductase</keyword>
<dbReference type="GO" id="GO:0008113">
    <property type="term" value="F:peptide-methionine (S)-S-oxide reductase activity"/>
    <property type="evidence" value="ECO:0007669"/>
    <property type="project" value="UniProtKB-UniRule"/>
</dbReference>
<dbReference type="RefSeq" id="WP_116183559.1">
    <property type="nucleotide sequence ID" value="NZ_QTJX01000001.1"/>
</dbReference>
<dbReference type="PANTHER" id="PTHR43774">
    <property type="entry name" value="PEPTIDE METHIONINE SULFOXIDE REDUCTASE"/>
    <property type="match status" value="1"/>
</dbReference>
<dbReference type="Gene3D" id="3.30.1060.10">
    <property type="entry name" value="Peptide methionine sulphoxide reductase MsrA"/>
    <property type="match status" value="1"/>
</dbReference>
<dbReference type="PANTHER" id="PTHR43774:SF1">
    <property type="entry name" value="PEPTIDE METHIONINE SULFOXIDE REDUCTASE MSRA 2"/>
    <property type="match status" value="1"/>
</dbReference>
<dbReference type="InterPro" id="IPR002569">
    <property type="entry name" value="Met_Sox_Rdtase_MsrA_dom"/>
</dbReference>
<keyword evidence="7" id="KW-1185">Reference proteome</keyword>
<comment type="function">
    <text evidence="4">Has an important function as a repair enzyme for proteins that have been inactivated by oxidation. Catalyzes the reversible oxidation-reduction of methionine sulfoxide in proteins to methionine.</text>
</comment>
<dbReference type="OrthoDB" id="4174719at2"/>
<evidence type="ECO:0000256" key="1">
    <source>
        <dbReference type="ARBA" id="ARBA00023002"/>
    </source>
</evidence>
<accession>A0A371JV38</accession>
<comment type="catalytic activity">
    <reaction evidence="2 4">
        <text>L-methionyl-[protein] + [thioredoxin]-disulfide + H2O = L-methionyl-(S)-S-oxide-[protein] + [thioredoxin]-dithiol</text>
        <dbReference type="Rhea" id="RHEA:14217"/>
        <dbReference type="Rhea" id="RHEA-COMP:10698"/>
        <dbReference type="Rhea" id="RHEA-COMP:10700"/>
        <dbReference type="Rhea" id="RHEA-COMP:12313"/>
        <dbReference type="Rhea" id="RHEA-COMP:12315"/>
        <dbReference type="ChEBI" id="CHEBI:15377"/>
        <dbReference type="ChEBI" id="CHEBI:16044"/>
        <dbReference type="ChEBI" id="CHEBI:29950"/>
        <dbReference type="ChEBI" id="CHEBI:44120"/>
        <dbReference type="ChEBI" id="CHEBI:50058"/>
        <dbReference type="EC" id="1.8.4.11"/>
    </reaction>
</comment>
<dbReference type="EC" id="1.8.4.11" evidence="4"/>
<evidence type="ECO:0000259" key="5">
    <source>
        <dbReference type="Pfam" id="PF01625"/>
    </source>
</evidence>
<dbReference type="InterPro" id="IPR036509">
    <property type="entry name" value="Met_Sox_Rdtase_MsrA_sf"/>
</dbReference>
<comment type="similarity">
    <text evidence="4">Belongs to the MsrA Met sulfoxide reductase family.</text>
</comment>
<protein>
    <recommendedName>
        <fullName evidence="4">Peptide methionine sulfoxide reductase MsrA</fullName>
        <shortName evidence="4">Protein-methionine-S-oxide reductase</shortName>
        <ecNumber evidence="4">1.8.4.11</ecNumber>
    </recommendedName>
    <alternativeName>
        <fullName evidence="4">Peptide-methionine (S)-S-oxide reductase</fullName>
        <shortName evidence="4">Peptide Met(O) reductase</shortName>
    </alternativeName>
</protein>
<evidence type="ECO:0000256" key="3">
    <source>
        <dbReference type="ARBA" id="ARBA00048782"/>
    </source>
</evidence>
<dbReference type="SUPFAM" id="SSF55068">
    <property type="entry name" value="Peptide methionine sulfoxide reductase"/>
    <property type="match status" value="1"/>
</dbReference>
<comment type="catalytic activity">
    <reaction evidence="3 4">
        <text>[thioredoxin]-disulfide + L-methionine + H2O = L-methionine (S)-S-oxide + [thioredoxin]-dithiol</text>
        <dbReference type="Rhea" id="RHEA:19993"/>
        <dbReference type="Rhea" id="RHEA-COMP:10698"/>
        <dbReference type="Rhea" id="RHEA-COMP:10700"/>
        <dbReference type="ChEBI" id="CHEBI:15377"/>
        <dbReference type="ChEBI" id="CHEBI:29950"/>
        <dbReference type="ChEBI" id="CHEBI:50058"/>
        <dbReference type="ChEBI" id="CHEBI:57844"/>
        <dbReference type="ChEBI" id="CHEBI:58772"/>
        <dbReference type="EC" id="1.8.4.11"/>
    </reaction>
</comment>
<evidence type="ECO:0000313" key="6">
    <source>
        <dbReference type="EMBL" id="RDY61678.1"/>
    </source>
</evidence>
<gene>
    <name evidence="4 6" type="primary">msrA</name>
    <name evidence="6" type="ORF">DX873_05860</name>
</gene>
<dbReference type="AlphaFoldDB" id="A0A371JV38"/>
<feature type="domain" description="Peptide methionine sulphoxide reductase MsrA" evidence="5">
    <location>
        <begin position="11"/>
        <end position="164"/>
    </location>
</feature>
<dbReference type="EMBL" id="QTJX01000001">
    <property type="protein sequence ID" value="RDY61678.1"/>
    <property type="molecule type" value="Genomic_DNA"/>
</dbReference>
<organism evidence="6 7">
    <name type="scientific">Flagellimonas nanhaiensis</name>
    <dbReference type="NCBI Taxonomy" id="2292706"/>
    <lineage>
        <taxon>Bacteria</taxon>
        <taxon>Pseudomonadati</taxon>
        <taxon>Bacteroidota</taxon>
        <taxon>Flavobacteriia</taxon>
        <taxon>Flavobacteriales</taxon>
        <taxon>Flavobacteriaceae</taxon>
        <taxon>Flagellimonas</taxon>
    </lineage>
</organism>
<comment type="caution">
    <text evidence="6">The sequence shown here is derived from an EMBL/GenBank/DDBJ whole genome shotgun (WGS) entry which is preliminary data.</text>
</comment>
<name>A0A371JV38_9FLAO</name>
<evidence type="ECO:0000313" key="7">
    <source>
        <dbReference type="Proteomes" id="UP000261828"/>
    </source>
</evidence>
<sequence>MNKQNSQPLETAIFAGGCFWCTEAVFQRLEGVHEVVSGYTGGTIKNPAYREICTGRTGHAEAIKISFDPSKVSYLDLLEVFFATHDPTTLNRQGNDVGTQYRSEIFYTTPEQKRSATDLIAMLDKKKVFASPIVTAVSEEQPFYVAEEEHQNYFNDHRQQPYCQFIIDPKIKKLKTYFSKKLNTEN</sequence>
<evidence type="ECO:0000256" key="4">
    <source>
        <dbReference type="HAMAP-Rule" id="MF_01401"/>
    </source>
</evidence>
<feature type="active site" evidence="4">
    <location>
        <position position="18"/>
    </location>
</feature>
<dbReference type="Proteomes" id="UP000261828">
    <property type="component" value="Unassembled WGS sequence"/>
</dbReference>
<dbReference type="HAMAP" id="MF_01401">
    <property type="entry name" value="MsrA"/>
    <property type="match status" value="1"/>
</dbReference>
<proteinExistence type="inferred from homology"/>
<reference evidence="6 7" key="1">
    <citation type="submission" date="2018-08" db="EMBL/GenBank/DDBJ databases">
        <title>Muricauda nanhaiensis sp. nov., isolated from seawater of the South China Sea.</title>
        <authorList>
            <person name="Dang Y."/>
        </authorList>
    </citation>
    <scope>NUCLEOTIDE SEQUENCE [LARGE SCALE GENOMIC DNA]</scope>
    <source>
        <strain evidence="6 7">SM1704</strain>
    </source>
</reference>
<dbReference type="GO" id="GO:0033744">
    <property type="term" value="F:L-methionine:thioredoxin-disulfide S-oxidoreductase activity"/>
    <property type="evidence" value="ECO:0007669"/>
    <property type="project" value="RHEA"/>
</dbReference>